<dbReference type="Proteomes" id="UP001642409">
    <property type="component" value="Unassembled WGS sequence"/>
</dbReference>
<evidence type="ECO:0000313" key="3">
    <source>
        <dbReference type="Proteomes" id="UP001642409"/>
    </source>
</evidence>
<dbReference type="EMBL" id="CAXDID020000617">
    <property type="protein sequence ID" value="CAL6106788.1"/>
    <property type="molecule type" value="Genomic_DNA"/>
</dbReference>
<name>A0AA86NFZ2_9EUKA</name>
<proteinExistence type="predicted"/>
<reference evidence="2 3" key="2">
    <citation type="submission" date="2024-07" db="EMBL/GenBank/DDBJ databases">
        <authorList>
            <person name="Akdeniz Z."/>
        </authorList>
    </citation>
    <scope>NUCLEOTIDE SEQUENCE [LARGE SCALE GENOMIC DNA]</scope>
</reference>
<comment type="caution">
    <text evidence="1">The sequence shown here is derived from an EMBL/GenBank/DDBJ whole genome shotgun (WGS) entry which is preliminary data.</text>
</comment>
<organism evidence="1">
    <name type="scientific">Hexamita inflata</name>
    <dbReference type="NCBI Taxonomy" id="28002"/>
    <lineage>
        <taxon>Eukaryota</taxon>
        <taxon>Metamonada</taxon>
        <taxon>Diplomonadida</taxon>
        <taxon>Hexamitidae</taxon>
        <taxon>Hexamitinae</taxon>
        <taxon>Hexamita</taxon>
    </lineage>
</organism>
<evidence type="ECO:0000313" key="2">
    <source>
        <dbReference type="EMBL" id="CAL6106788.1"/>
    </source>
</evidence>
<protein>
    <submittedName>
        <fullName evidence="2">Hypothetical_protein</fullName>
    </submittedName>
</protein>
<accession>A0AA86NFZ2</accession>
<sequence>MESEQNSLQCSPERFAYGMDDFGYSMQDPLISKERDPELLRESRIIFQYFGLLRPLDILQDSQIFQRQQMRASQHGSALRDEYIGTSWPAATLKKKTHLSFQQMLSIQLCSFQPSAGCPPSLSLARPAWLFLEPLVLRVNCLNTESPLEGNQNPRIYSTGPTEARITFPFLSHLRQCGCRLFLLASVVFISEEVEWTMRYF</sequence>
<dbReference type="EMBL" id="CATOUU010000170">
    <property type="protein sequence ID" value="CAI9918947.1"/>
    <property type="molecule type" value="Genomic_DNA"/>
</dbReference>
<evidence type="ECO:0000313" key="1">
    <source>
        <dbReference type="EMBL" id="CAI9918947.1"/>
    </source>
</evidence>
<keyword evidence="3" id="KW-1185">Reference proteome</keyword>
<dbReference type="AlphaFoldDB" id="A0AA86NFZ2"/>
<reference evidence="1" key="1">
    <citation type="submission" date="2023-06" db="EMBL/GenBank/DDBJ databases">
        <authorList>
            <person name="Kurt Z."/>
        </authorList>
    </citation>
    <scope>NUCLEOTIDE SEQUENCE</scope>
</reference>
<gene>
    <name evidence="1" type="ORF">HINF_LOCUS6592</name>
    <name evidence="2" type="ORF">HINF_LOCUS73951</name>
</gene>